<organism evidence="2 4">
    <name type="scientific">Legionella qingyii</name>
    <dbReference type="NCBI Taxonomy" id="2184757"/>
    <lineage>
        <taxon>Bacteria</taxon>
        <taxon>Pseudomonadati</taxon>
        <taxon>Pseudomonadota</taxon>
        <taxon>Gammaproteobacteria</taxon>
        <taxon>Legionellales</taxon>
        <taxon>Legionellaceae</taxon>
        <taxon>Legionella</taxon>
    </lineage>
</organism>
<dbReference type="Proteomes" id="UP000287374">
    <property type="component" value="Unassembled WGS sequence"/>
</dbReference>
<protein>
    <recommendedName>
        <fullName evidence="6">MSHA biogenesis protein MshJ</fullName>
    </recommendedName>
</protein>
<name>A0A317U3L7_9GAMM</name>
<dbReference type="AlphaFoldDB" id="A0A317U3L7"/>
<feature type="transmembrane region" description="Helical" evidence="1">
    <location>
        <begin position="27"/>
        <end position="46"/>
    </location>
</feature>
<keyword evidence="1" id="KW-1133">Transmembrane helix</keyword>
<gene>
    <name evidence="2" type="ORF">DGG96_12040</name>
    <name evidence="3" type="ORF">ELY20_13135</name>
</gene>
<sequence>MDLKFFYAKQLYLLKQKIDHLSERDRILLLIITIVALLFLWFFAVVKPILNSKYQKEQQAHKIDKQITILTQKKKIVEILISNPETVKVITQFKELTTEITMLDKEIIRYNKRYIAERDLAKLLHDMLKQTMGVTIENFGTVTPLPSSSPINQQTSNTATPKTSSVQTPALPFTIQANHYRLIMRGTYFPVMRYLQRLEQLPWQLYWDKFDYTVTKYPQGLVTVDFYTLKPKSAQLIINKGQNQ</sequence>
<evidence type="ECO:0000256" key="1">
    <source>
        <dbReference type="SAM" id="Phobius"/>
    </source>
</evidence>
<dbReference type="Proteomes" id="UP000247152">
    <property type="component" value="Unassembled WGS sequence"/>
</dbReference>
<keyword evidence="5" id="KW-1185">Reference proteome</keyword>
<evidence type="ECO:0000313" key="2">
    <source>
        <dbReference type="EMBL" id="PWY55356.1"/>
    </source>
</evidence>
<dbReference type="EMBL" id="RZGX01000018">
    <property type="protein sequence ID" value="RUR21244.1"/>
    <property type="molecule type" value="Genomic_DNA"/>
</dbReference>
<keyword evidence="1" id="KW-0472">Membrane</keyword>
<dbReference type="OrthoDB" id="9151209at2"/>
<reference evidence="2 4" key="1">
    <citation type="submission" date="2018-05" db="EMBL/GenBank/DDBJ databases">
        <title>Legionella qingyii sp.nov., whole genome shotgun sequence.</title>
        <authorList>
            <person name="Wu H."/>
            <person name="Zhu Q."/>
            <person name="Hu C."/>
        </authorList>
    </citation>
    <scope>NUCLEOTIDE SEQUENCE [LARGE SCALE GENOMIC DNA]</scope>
    <source>
        <strain evidence="2 4">HEB18</strain>
    </source>
</reference>
<accession>A0A317U3L7</accession>
<reference evidence="3 5" key="2">
    <citation type="submission" date="2018-12" db="EMBL/GenBank/DDBJ databases">
        <title>Legionella sp,whole genome shotgun sequence.</title>
        <authorList>
            <person name="Wu H."/>
        </authorList>
    </citation>
    <scope>NUCLEOTIDE SEQUENCE [LARGE SCALE GENOMIC DNA]</scope>
    <source>
        <strain evidence="5">km489</strain>
        <strain evidence="3">Km489</strain>
    </source>
</reference>
<comment type="caution">
    <text evidence="2">The sequence shown here is derived from an EMBL/GenBank/DDBJ whole genome shotgun (WGS) entry which is preliminary data.</text>
</comment>
<evidence type="ECO:0008006" key="6">
    <source>
        <dbReference type="Google" id="ProtNLM"/>
    </source>
</evidence>
<evidence type="ECO:0000313" key="5">
    <source>
        <dbReference type="Proteomes" id="UP000287374"/>
    </source>
</evidence>
<evidence type="ECO:0000313" key="3">
    <source>
        <dbReference type="EMBL" id="RUR21244.1"/>
    </source>
</evidence>
<keyword evidence="1" id="KW-0812">Transmembrane</keyword>
<evidence type="ECO:0000313" key="4">
    <source>
        <dbReference type="Proteomes" id="UP000247152"/>
    </source>
</evidence>
<dbReference type="RefSeq" id="WP_110142912.1">
    <property type="nucleotide sequence ID" value="NZ_QHJG01000019.1"/>
</dbReference>
<proteinExistence type="predicted"/>
<dbReference type="EMBL" id="QHJG01000019">
    <property type="protein sequence ID" value="PWY55356.1"/>
    <property type="molecule type" value="Genomic_DNA"/>
</dbReference>